<proteinExistence type="predicted"/>
<protein>
    <recommendedName>
        <fullName evidence="1">DUF6950 domain-containing protein</fullName>
    </recommendedName>
</protein>
<dbReference type="RefSeq" id="WP_005665325.1">
    <property type="nucleotide sequence ID" value="NZ_CP015230.1"/>
</dbReference>
<sequence length="141" mass="15084">MTPLYQELHAWMAKPFIWGETDCMICLADWVLRVTGKDPAASIRGVYDSRGSCQRETGFLRHPVDAVEACLDTIGGLPRVSLPSPGDVAVLMLRDGEGRHAPCGGIWLGTAWGCKGLSGTTTIKPAGVLEVLAIWGVGYDA</sequence>
<dbReference type="Proteomes" id="UP000013243">
    <property type="component" value="Chromosome"/>
</dbReference>
<organism evidence="2 3">
    <name type="scientific">Tritonibacter mobilis F1926</name>
    <dbReference type="NCBI Taxonomy" id="1265309"/>
    <lineage>
        <taxon>Bacteria</taxon>
        <taxon>Pseudomonadati</taxon>
        <taxon>Pseudomonadota</taxon>
        <taxon>Alphaproteobacteria</taxon>
        <taxon>Rhodobacterales</taxon>
        <taxon>Paracoccaceae</taxon>
        <taxon>Tritonibacter</taxon>
    </lineage>
</organism>
<dbReference type="Pfam" id="PF22262">
    <property type="entry name" value="DUF6950"/>
    <property type="match status" value="1"/>
</dbReference>
<dbReference type="AlphaFoldDB" id="A0A1B1A5U4"/>
<dbReference type="OrthoDB" id="6586924at2"/>
<name>A0A1B1A5U4_9RHOB</name>
<evidence type="ECO:0000259" key="1">
    <source>
        <dbReference type="Pfam" id="PF22262"/>
    </source>
</evidence>
<dbReference type="KEGG" id="rmb:K529_014295"/>
<evidence type="ECO:0000313" key="2">
    <source>
        <dbReference type="EMBL" id="ANP41943.1"/>
    </source>
</evidence>
<evidence type="ECO:0000313" key="3">
    <source>
        <dbReference type="Proteomes" id="UP000013243"/>
    </source>
</evidence>
<feature type="domain" description="DUF6950" evidence="1">
    <location>
        <begin position="5"/>
        <end position="126"/>
    </location>
</feature>
<dbReference type="STRING" id="1265309.K529_014295"/>
<gene>
    <name evidence="2" type="ORF">K529_014295</name>
</gene>
<accession>A0A1B1A5U4</accession>
<reference evidence="2 3" key="1">
    <citation type="journal article" date="2016" name="ISME J.">
        <title>Global occurrence and heterogeneity of the Roseobacter-clade species Ruegeria mobilis.</title>
        <authorList>
            <person name="Sonnenschein E."/>
            <person name="Gram L."/>
        </authorList>
    </citation>
    <scope>NUCLEOTIDE SEQUENCE [LARGE SCALE GENOMIC DNA]</scope>
    <source>
        <strain evidence="2 3">F1926</strain>
    </source>
</reference>
<dbReference type="EMBL" id="CP015230">
    <property type="protein sequence ID" value="ANP41943.1"/>
    <property type="molecule type" value="Genomic_DNA"/>
</dbReference>
<dbReference type="GeneID" id="28251027"/>
<dbReference type="InterPro" id="IPR053802">
    <property type="entry name" value="DUF6950"/>
</dbReference>